<dbReference type="KEGG" id="glj:GKIL_1180"/>
<gene>
    <name evidence="2" type="ORF">GKIL_1180</name>
</gene>
<evidence type="ECO:0000256" key="1">
    <source>
        <dbReference type="SAM" id="Phobius"/>
    </source>
</evidence>
<protein>
    <submittedName>
        <fullName evidence="2">Uncharacterized protein</fullName>
    </submittedName>
</protein>
<dbReference type="HOGENOM" id="CLU_2464675_0_0_3"/>
<evidence type="ECO:0000313" key="2">
    <source>
        <dbReference type="EMBL" id="AGY57426.1"/>
    </source>
</evidence>
<dbReference type="EMBL" id="CP003587">
    <property type="protein sequence ID" value="AGY57426.1"/>
    <property type="molecule type" value="Genomic_DNA"/>
</dbReference>
<reference evidence="2 3" key="1">
    <citation type="journal article" date="2013" name="PLoS ONE">
        <title>Cultivation and Complete Genome Sequencing of Gloeobacter kilaueensis sp. nov., from a Lava Cave in Kilauea Caldera, Hawai'i.</title>
        <authorList>
            <person name="Saw J.H."/>
            <person name="Schatz M."/>
            <person name="Brown M.V."/>
            <person name="Kunkel D.D."/>
            <person name="Foster J.S."/>
            <person name="Shick H."/>
            <person name="Christensen S."/>
            <person name="Hou S."/>
            <person name="Wan X."/>
            <person name="Donachie S.P."/>
        </authorList>
    </citation>
    <scope>NUCLEOTIDE SEQUENCE [LARGE SCALE GENOMIC DNA]</scope>
    <source>
        <strain evidence="3">JS</strain>
    </source>
</reference>
<feature type="transmembrane region" description="Helical" evidence="1">
    <location>
        <begin position="63"/>
        <end position="81"/>
    </location>
</feature>
<dbReference type="RefSeq" id="WP_023172507.1">
    <property type="nucleotide sequence ID" value="NC_022600.1"/>
</dbReference>
<keyword evidence="1" id="KW-0472">Membrane</keyword>
<dbReference type="STRING" id="1183438.GKIL_1180"/>
<dbReference type="AlphaFoldDB" id="U5QET7"/>
<name>U5QET7_GLOK1</name>
<keyword evidence="1" id="KW-0812">Transmembrane</keyword>
<organism evidence="2 3">
    <name type="scientific">Gloeobacter kilaueensis (strain ATCC BAA-2537 / CCAP 1431/1 / ULC 316 / JS1)</name>
    <dbReference type="NCBI Taxonomy" id="1183438"/>
    <lineage>
        <taxon>Bacteria</taxon>
        <taxon>Bacillati</taxon>
        <taxon>Cyanobacteriota</taxon>
        <taxon>Cyanophyceae</taxon>
        <taxon>Gloeobacterales</taxon>
        <taxon>Gloeobacteraceae</taxon>
        <taxon>Gloeobacter</taxon>
    </lineage>
</organism>
<evidence type="ECO:0000313" key="3">
    <source>
        <dbReference type="Proteomes" id="UP000017396"/>
    </source>
</evidence>
<accession>U5QET7</accession>
<dbReference type="Proteomes" id="UP000017396">
    <property type="component" value="Chromosome"/>
</dbReference>
<keyword evidence="1" id="KW-1133">Transmembrane helix</keyword>
<proteinExistence type="predicted"/>
<sequence>MSTIEMLPVIVVRAILGASMVSCAIEFARQKEGLSWSQKKAGVAIIAIIASMAYAMWVDYLGTTVFVIGLGLLLILLWPLYRLIWFKR</sequence>
<feature type="transmembrane region" description="Helical" evidence="1">
    <location>
        <begin position="6"/>
        <end position="28"/>
    </location>
</feature>
<feature type="transmembrane region" description="Helical" evidence="1">
    <location>
        <begin position="40"/>
        <end position="57"/>
    </location>
</feature>
<keyword evidence="3" id="KW-1185">Reference proteome</keyword>